<dbReference type="GO" id="GO:0009234">
    <property type="term" value="P:menaquinone biosynthetic process"/>
    <property type="evidence" value="ECO:0007669"/>
    <property type="project" value="UniProtKB-UniRule"/>
</dbReference>
<dbReference type="Proteomes" id="UP000216533">
    <property type="component" value="Unassembled WGS sequence"/>
</dbReference>
<proteinExistence type="inferred from homology"/>
<dbReference type="GO" id="GO:0000287">
    <property type="term" value="F:magnesium ion binding"/>
    <property type="evidence" value="ECO:0007669"/>
    <property type="project" value="UniProtKB-UniRule"/>
</dbReference>
<dbReference type="PANTHER" id="PTHR48073:SF2">
    <property type="entry name" value="O-SUCCINYLBENZOATE SYNTHASE"/>
    <property type="match status" value="1"/>
</dbReference>
<dbReference type="InterPro" id="IPR036849">
    <property type="entry name" value="Enolase-like_C_sf"/>
</dbReference>
<dbReference type="EMBL" id="NMVI01000016">
    <property type="protein sequence ID" value="OYN87478.1"/>
    <property type="molecule type" value="Genomic_DNA"/>
</dbReference>
<dbReference type="Gene3D" id="3.20.20.120">
    <property type="entry name" value="Enolase-like C-terminal domain"/>
    <property type="match status" value="1"/>
</dbReference>
<comment type="pathway">
    <text evidence="4">Quinol/quinone metabolism; 1,4-dihydroxy-2-naphthoate biosynthesis; 1,4-dihydroxy-2-naphthoate from chorismate: step 4/7.</text>
</comment>
<evidence type="ECO:0000256" key="1">
    <source>
        <dbReference type="ARBA" id="ARBA00022723"/>
    </source>
</evidence>
<dbReference type="SFLD" id="SFLDF00009">
    <property type="entry name" value="o-succinylbenzoate_synthase"/>
    <property type="match status" value="1"/>
</dbReference>
<evidence type="ECO:0000256" key="3">
    <source>
        <dbReference type="ARBA" id="ARBA00023239"/>
    </source>
</evidence>
<accession>A0A255E7D3</accession>
<evidence type="ECO:0000256" key="2">
    <source>
        <dbReference type="ARBA" id="ARBA00022842"/>
    </source>
</evidence>
<keyword evidence="3 4" id="KW-0456">Lyase</keyword>
<feature type="active site" description="Proton donor" evidence="4">
    <location>
        <position position="115"/>
    </location>
</feature>
<dbReference type="SFLD" id="SFLDG00180">
    <property type="entry name" value="muconate_cycloisomerase"/>
    <property type="match status" value="1"/>
</dbReference>
<sequence length="338" mass="36361">MDWPTLRLPQRLQETVPSARALAYRIPMQTTFRGLTHREGVLIHGAAGWAEWSPFLEYGPAEAVTWWRAAAEAATLGLPEPRRSRVEVNCTVPALGPEEAYALVARSGCRTAKVKVAEPGQTFGEDRDRVEAVREALPDGQVRIDANGAWSVDEAVSHLADLASFELEYAEQPCASTEELAELRRALARRGIDVPIAADESIRRSGDPERVVALEAADLAVIKVQPLGGVRACLELVERLGLPVVVSSAVETSVGIRAGVALAAALPELRYACGLNTVPLLATDVALSPLEATDGAIAVADLVLSEERLAQVAAPLDRQEAWQVRLEELDRHLAEVAA</sequence>
<dbReference type="EC" id="4.2.1.113" evidence="4"/>
<feature type="active site" description="Proton acceptor" evidence="4">
    <location>
        <position position="223"/>
    </location>
</feature>
<dbReference type="InterPro" id="IPR010196">
    <property type="entry name" value="OSB_synthase_MenC1"/>
</dbReference>
<dbReference type="SUPFAM" id="SSF51604">
    <property type="entry name" value="Enolase C-terminal domain-like"/>
    <property type="match status" value="1"/>
</dbReference>
<evidence type="ECO:0000259" key="5">
    <source>
        <dbReference type="SMART" id="SM00922"/>
    </source>
</evidence>
<feature type="binding site" evidence="4">
    <location>
        <position position="145"/>
    </location>
    <ligand>
        <name>Mg(2+)</name>
        <dbReference type="ChEBI" id="CHEBI:18420"/>
    </ligand>
</feature>
<feature type="binding site" evidence="4">
    <location>
        <position position="171"/>
    </location>
    <ligand>
        <name>Mg(2+)</name>
        <dbReference type="ChEBI" id="CHEBI:18420"/>
    </ligand>
</feature>
<organism evidence="6 7">
    <name type="scientific">Parenemella sanctibonifatiensis</name>
    <dbReference type="NCBI Taxonomy" id="2016505"/>
    <lineage>
        <taxon>Bacteria</taxon>
        <taxon>Bacillati</taxon>
        <taxon>Actinomycetota</taxon>
        <taxon>Actinomycetes</taxon>
        <taxon>Propionibacteriales</taxon>
        <taxon>Propionibacteriaceae</taxon>
        <taxon>Parenemella</taxon>
    </lineage>
</organism>
<keyword evidence="1 4" id="KW-0479">Metal-binding</keyword>
<comment type="pathway">
    <text evidence="4">Quinol/quinone metabolism; menaquinone biosynthesis.</text>
</comment>
<name>A0A255E7D3_9ACTN</name>
<dbReference type="UniPathway" id="UPA00079"/>
<protein>
    <recommendedName>
        <fullName evidence="4">o-succinylbenzoate synthase</fullName>
        <shortName evidence="4">OSB synthase</shortName>
        <shortName evidence="4">OSBS</shortName>
        <ecNumber evidence="4">4.2.1.113</ecNumber>
    </recommendedName>
    <alternativeName>
        <fullName evidence="4">4-(2'-carboxyphenyl)-4-oxybutyric acid synthase</fullName>
    </alternativeName>
    <alternativeName>
        <fullName evidence="4">o-succinylbenzoic acid synthase</fullName>
    </alternativeName>
</protein>
<feature type="domain" description="Mandelate racemase/muconate lactonizing enzyme C-terminal" evidence="5">
    <location>
        <begin position="97"/>
        <end position="190"/>
    </location>
</feature>
<evidence type="ECO:0000256" key="4">
    <source>
        <dbReference type="HAMAP-Rule" id="MF_00470"/>
    </source>
</evidence>
<dbReference type="HAMAP" id="MF_00470">
    <property type="entry name" value="MenC_1"/>
    <property type="match status" value="1"/>
</dbReference>
<dbReference type="UniPathway" id="UPA01057">
    <property type="reaction ID" value="UER00165"/>
</dbReference>
<feature type="binding site" evidence="4">
    <location>
        <position position="199"/>
    </location>
    <ligand>
        <name>Mg(2+)</name>
        <dbReference type="ChEBI" id="CHEBI:18420"/>
    </ligand>
</feature>
<comment type="cofactor">
    <cofactor evidence="4">
        <name>a divalent metal cation</name>
        <dbReference type="ChEBI" id="CHEBI:60240"/>
    </cofactor>
</comment>
<dbReference type="Pfam" id="PF13378">
    <property type="entry name" value="MR_MLE_C"/>
    <property type="match status" value="1"/>
</dbReference>
<keyword evidence="4" id="KW-0474">Menaquinone biosynthesis</keyword>
<evidence type="ECO:0000313" key="7">
    <source>
        <dbReference type="Proteomes" id="UP000216533"/>
    </source>
</evidence>
<gene>
    <name evidence="4" type="primary">menC</name>
    <name evidence="6" type="ORF">CGZ92_07110</name>
</gene>
<evidence type="ECO:0000313" key="6">
    <source>
        <dbReference type="EMBL" id="OYN87478.1"/>
    </source>
</evidence>
<dbReference type="GO" id="GO:0043748">
    <property type="term" value="F:O-succinylbenzoate synthase activity"/>
    <property type="evidence" value="ECO:0007669"/>
    <property type="project" value="UniProtKB-EC"/>
</dbReference>
<dbReference type="AlphaFoldDB" id="A0A255E7D3"/>
<comment type="function">
    <text evidence="4">Converts 2-succinyl-6-hydroxy-2,4-cyclohexadiene-1-carboxylate (SHCHC) to 2-succinylbenzoate (OSB).</text>
</comment>
<dbReference type="PANTHER" id="PTHR48073">
    <property type="entry name" value="O-SUCCINYLBENZOATE SYNTHASE-RELATED"/>
    <property type="match status" value="1"/>
</dbReference>
<dbReference type="SFLD" id="SFLDS00001">
    <property type="entry name" value="Enolase"/>
    <property type="match status" value="1"/>
</dbReference>
<dbReference type="InterPro" id="IPR013342">
    <property type="entry name" value="Mandelate_racemase_C"/>
</dbReference>
<dbReference type="SMART" id="SM00922">
    <property type="entry name" value="MR_MLE"/>
    <property type="match status" value="1"/>
</dbReference>
<dbReference type="Pfam" id="PF18374">
    <property type="entry name" value="Enolase_like_N"/>
    <property type="match status" value="1"/>
</dbReference>
<reference evidence="6 7" key="1">
    <citation type="submission" date="2017-07" db="EMBL/GenBank/DDBJ databases">
        <title>Draft whole genome sequences of clinical Proprionibacteriaceae strains.</title>
        <authorList>
            <person name="Bernier A.-M."/>
            <person name="Bernard K."/>
            <person name="Domingo M.-C."/>
        </authorList>
    </citation>
    <scope>NUCLEOTIDE SEQUENCE [LARGE SCALE GENOMIC DNA]</scope>
    <source>
        <strain evidence="6 7">NML 160184</strain>
    </source>
</reference>
<dbReference type="RefSeq" id="WP_094450700.1">
    <property type="nucleotide sequence ID" value="NZ_NMVI01000016.1"/>
</dbReference>
<dbReference type="InterPro" id="IPR029065">
    <property type="entry name" value="Enolase_C-like"/>
</dbReference>
<dbReference type="NCBIfam" id="NF002782">
    <property type="entry name" value="PRK02901.1"/>
    <property type="match status" value="1"/>
</dbReference>
<keyword evidence="2 4" id="KW-0460">Magnesium</keyword>
<comment type="caution">
    <text evidence="6">The sequence shown here is derived from an EMBL/GenBank/DDBJ whole genome shotgun (WGS) entry which is preliminary data.</text>
</comment>
<comment type="catalytic activity">
    <reaction evidence="4">
        <text>(1R,6R)-6-hydroxy-2-succinyl-cyclohexa-2,4-diene-1-carboxylate = 2-succinylbenzoate + H2O</text>
        <dbReference type="Rhea" id="RHEA:10196"/>
        <dbReference type="ChEBI" id="CHEBI:15377"/>
        <dbReference type="ChEBI" id="CHEBI:18325"/>
        <dbReference type="ChEBI" id="CHEBI:58689"/>
        <dbReference type="EC" id="4.2.1.113"/>
    </reaction>
</comment>
<comment type="similarity">
    <text evidence="4">Belongs to the mandelate racemase/muconate lactonizing enzyme family. MenC type 1 subfamily.</text>
</comment>
<dbReference type="CDD" id="cd03320">
    <property type="entry name" value="OSBS"/>
    <property type="match status" value="1"/>
</dbReference>